<gene>
    <name evidence="13" type="ORF">UFOPK2195_00300</name>
    <name evidence="14" type="ORF">UFOPK2872_00218</name>
    <name evidence="15" type="ORF">UFOPK4000_00191</name>
</gene>
<evidence type="ECO:0000256" key="9">
    <source>
        <dbReference type="ARBA" id="ARBA00023136"/>
    </source>
</evidence>
<keyword evidence="3" id="KW-0813">Transport</keyword>
<keyword evidence="7 11" id="KW-1133">Transmembrane helix</keyword>
<keyword evidence="6" id="KW-0653">Protein transport</keyword>
<evidence type="ECO:0000313" key="13">
    <source>
        <dbReference type="EMBL" id="CAB4647846.1"/>
    </source>
</evidence>
<feature type="transmembrane region" description="Helical" evidence="11">
    <location>
        <begin position="278"/>
        <end position="300"/>
    </location>
</feature>
<evidence type="ECO:0000313" key="15">
    <source>
        <dbReference type="EMBL" id="CAB4982602.1"/>
    </source>
</evidence>
<dbReference type="PANTHER" id="PTHR30081">
    <property type="entry name" value="PROTEIN-EXPORT MEMBRANE PROTEIN SEC"/>
    <property type="match status" value="1"/>
</dbReference>
<dbReference type="PANTHER" id="PTHR30081:SF8">
    <property type="entry name" value="PROTEIN TRANSLOCASE SUBUNIT SECF"/>
    <property type="match status" value="1"/>
</dbReference>
<evidence type="ECO:0000256" key="8">
    <source>
        <dbReference type="ARBA" id="ARBA00023010"/>
    </source>
</evidence>
<evidence type="ECO:0000259" key="12">
    <source>
        <dbReference type="Pfam" id="PF02355"/>
    </source>
</evidence>
<keyword evidence="8" id="KW-0811">Translocation</keyword>
<dbReference type="InterPro" id="IPR005665">
    <property type="entry name" value="SecF_bac"/>
</dbReference>
<dbReference type="AlphaFoldDB" id="A0A6J6UBI8"/>
<dbReference type="Pfam" id="PF07549">
    <property type="entry name" value="Sec_GG"/>
    <property type="match status" value="1"/>
</dbReference>
<accession>A0A6J6UBI8</accession>
<dbReference type="InterPro" id="IPR022645">
    <property type="entry name" value="SecD/SecF_bac"/>
</dbReference>
<dbReference type="NCBIfam" id="TIGR00916">
    <property type="entry name" value="2A0604s01"/>
    <property type="match status" value="1"/>
</dbReference>
<evidence type="ECO:0000256" key="6">
    <source>
        <dbReference type="ARBA" id="ARBA00022927"/>
    </source>
</evidence>
<proteinExistence type="inferred from homology"/>
<sequence>MSGVLTRLYRGETTFNFVGRRWWGFGLSLFLIVVTMLSLFTRGLNLGIDFEGGVAWEVPATSITIEDVTAILEANKVDTADAKIQSLNGSDGSRIRVQVAEQTAEVKSAVQSALAEKAKVDVQDVSVSSVSSSWGRSITEKAVRALLIFFVLVSVFIAWRFEWKMALSAILAMVHDVLISVGVYSITGLAVTPATVIAFLTILGFSLYDTIVVFDKVHDNTARYAASRVSYADITNVSMNQVLMRSINTSLAAVLPVLSLLVLGSWVLGAVALEEFAIALLVGLLLGAYSSIFVATPLLAQFKTRESKYASLADEIHTGSEMARIAGSGKKTIQRVAATAQDSEREVVLASSALTHPPRPRKKRRR</sequence>
<evidence type="ECO:0000256" key="4">
    <source>
        <dbReference type="ARBA" id="ARBA00022475"/>
    </source>
</evidence>
<evidence type="ECO:0000256" key="7">
    <source>
        <dbReference type="ARBA" id="ARBA00022989"/>
    </source>
</evidence>
<dbReference type="InterPro" id="IPR022646">
    <property type="entry name" value="SecD/SecF_CS"/>
</dbReference>
<dbReference type="Pfam" id="PF02355">
    <property type="entry name" value="SecD_SecF_C"/>
    <property type="match status" value="1"/>
</dbReference>
<dbReference type="EMBL" id="CAEZZM010000012">
    <property type="protein sequence ID" value="CAB4756013.1"/>
    <property type="molecule type" value="Genomic_DNA"/>
</dbReference>
<evidence type="ECO:0000313" key="14">
    <source>
        <dbReference type="EMBL" id="CAB4756013.1"/>
    </source>
</evidence>
<dbReference type="GO" id="GO:0005886">
    <property type="term" value="C:plasma membrane"/>
    <property type="evidence" value="ECO:0007669"/>
    <property type="project" value="UniProtKB-SubCell"/>
</dbReference>
<dbReference type="InterPro" id="IPR048634">
    <property type="entry name" value="SecD_SecF_C"/>
</dbReference>
<keyword evidence="9 11" id="KW-0472">Membrane</keyword>
<comment type="subcellular location">
    <subcellularLocation>
        <location evidence="1">Cell membrane</location>
        <topology evidence="1">Multi-pass membrane protein</topology>
    </subcellularLocation>
</comment>
<evidence type="ECO:0000256" key="2">
    <source>
        <dbReference type="ARBA" id="ARBA00015792"/>
    </source>
</evidence>
<evidence type="ECO:0000256" key="5">
    <source>
        <dbReference type="ARBA" id="ARBA00022692"/>
    </source>
</evidence>
<dbReference type="PRINTS" id="PR01755">
    <property type="entry name" value="SECFTRNLCASE"/>
</dbReference>
<feature type="region of interest" description="Disordered" evidence="10">
    <location>
        <begin position="345"/>
        <end position="366"/>
    </location>
</feature>
<protein>
    <recommendedName>
        <fullName evidence="2">Protein translocase subunit SecF</fullName>
    </recommendedName>
</protein>
<evidence type="ECO:0000256" key="10">
    <source>
        <dbReference type="SAM" id="MobiDB-lite"/>
    </source>
</evidence>
<keyword evidence="4" id="KW-1003">Cell membrane</keyword>
<dbReference type="GO" id="GO:0015450">
    <property type="term" value="F:protein-transporting ATPase activity"/>
    <property type="evidence" value="ECO:0007669"/>
    <property type="project" value="InterPro"/>
</dbReference>
<dbReference type="HAMAP" id="MF_01464_B">
    <property type="entry name" value="SecF_B"/>
    <property type="match status" value="1"/>
</dbReference>
<dbReference type="Gene3D" id="1.20.1640.10">
    <property type="entry name" value="Multidrug efflux transporter AcrB transmembrane domain"/>
    <property type="match status" value="1"/>
</dbReference>
<dbReference type="EMBL" id="CAFBOT010000018">
    <property type="protein sequence ID" value="CAB4982602.1"/>
    <property type="molecule type" value="Genomic_DNA"/>
</dbReference>
<feature type="transmembrane region" description="Helical" evidence="11">
    <location>
        <begin position="181"/>
        <end position="208"/>
    </location>
</feature>
<feature type="transmembrane region" description="Helical" evidence="11">
    <location>
        <begin position="142"/>
        <end position="161"/>
    </location>
</feature>
<name>A0A6J6UBI8_9ZZZZ</name>
<keyword evidence="5 11" id="KW-0812">Transmembrane</keyword>
<feature type="transmembrane region" description="Helical" evidence="11">
    <location>
        <begin position="251"/>
        <end position="272"/>
    </location>
</feature>
<dbReference type="NCBIfam" id="TIGR00966">
    <property type="entry name" value="transloc_SecF"/>
    <property type="match status" value="1"/>
</dbReference>
<feature type="transmembrane region" description="Helical" evidence="11">
    <location>
        <begin position="22"/>
        <end position="40"/>
    </location>
</feature>
<organism evidence="14">
    <name type="scientific">freshwater metagenome</name>
    <dbReference type="NCBI Taxonomy" id="449393"/>
    <lineage>
        <taxon>unclassified sequences</taxon>
        <taxon>metagenomes</taxon>
        <taxon>ecological metagenomes</taxon>
    </lineage>
</organism>
<evidence type="ECO:0000256" key="3">
    <source>
        <dbReference type="ARBA" id="ARBA00022448"/>
    </source>
</evidence>
<dbReference type="EMBL" id="CAEZWH010000035">
    <property type="protein sequence ID" value="CAB4647846.1"/>
    <property type="molecule type" value="Genomic_DNA"/>
</dbReference>
<dbReference type="InterPro" id="IPR022813">
    <property type="entry name" value="SecD/SecF_arch_bac"/>
</dbReference>
<dbReference type="GO" id="GO:0006886">
    <property type="term" value="P:intracellular protein transport"/>
    <property type="evidence" value="ECO:0007669"/>
    <property type="project" value="InterPro"/>
</dbReference>
<reference evidence="14" key="1">
    <citation type="submission" date="2020-05" db="EMBL/GenBank/DDBJ databases">
        <authorList>
            <person name="Chiriac C."/>
            <person name="Salcher M."/>
            <person name="Ghai R."/>
            <person name="Kavagutti S V."/>
        </authorList>
    </citation>
    <scope>NUCLEOTIDE SEQUENCE</scope>
</reference>
<dbReference type="SUPFAM" id="SSF82866">
    <property type="entry name" value="Multidrug efflux transporter AcrB transmembrane domain"/>
    <property type="match status" value="1"/>
</dbReference>
<feature type="domain" description="Protein export membrane protein SecD/SecF C-terminal" evidence="12">
    <location>
        <begin position="113"/>
        <end position="304"/>
    </location>
</feature>
<evidence type="ECO:0000256" key="1">
    <source>
        <dbReference type="ARBA" id="ARBA00004651"/>
    </source>
</evidence>
<evidence type="ECO:0000256" key="11">
    <source>
        <dbReference type="SAM" id="Phobius"/>
    </source>
</evidence>
<dbReference type="InterPro" id="IPR055344">
    <property type="entry name" value="SecD_SecF_C_bact"/>
</dbReference>